<gene>
    <name evidence="2" type="ORF">LSTR_LSTR011512</name>
</gene>
<keyword evidence="3" id="KW-1185">Reference proteome</keyword>
<reference evidence="2 3" key="1">
    <citation type="journal article" date="2017" name="Gigascience">
        <title>Genome sequence of the small brown planthopper, Laodelphax striatellus.</title>
        <authorList>
            <person name="Zhu J."/>
            <person name="Jiang F."/>
            <person name="Wang X."/>
            <person name="Yang P."/>
            <person name="Bao Y."/>
            <person name="Zhao W."/>
            <person name="Wang W."/>
            <person name="Lu H."/>
            <person name="Wang Q."/>
            <person name="Cui N."/>
            <person name="Li J."/>
            <person name="Chen X."/>
            <person name="Luo L."/>
            <person name="Yu J."/>
            <person name="Kang L."/>
            <person name="Cui F."/>
        </authorList>
    </citation>
    <scope>NUCLEOTIDE SEQUENCE [LARGE SCALE GENOMIC DNA]</scope>
    <source>
        <strain evidence="2">Lst14</strain>
    </source>
</reference>
<dbReference type="AlphaFoldDB" id="A0A482WFX3"/>
<dbReference type="PANTHER" id="PTHR33964">
    <property type="entry name" value="RE45066P-RELATED"/>
    <property type="match status" value="1"/>
</dbReference>
<evidence type="ECO:0000256" key="1">
    <source>
        <dbReference type="SAM" id="SignalP"/>
    </source>
</evidence>
<comment type="caution">
    <text evidence="2">The sequence shown here is derived from an EMBL/GenBank/DDBJ whole genome shotgun (WGS) entry which is preliminary data.</text>
</comment>
<dbReference type="Proteomes" id="UP000291343">
    <property type="component" value="Unassembled WGS sequence"/>
</dbReference>
<dbReference type="OrthoDB" id="10051804at2759"/>
<dbReference type="FunCoup" id="A0A482WFX3">
    <property type="interactions" value="3"/>
</dbReference>
<feature type="chain" id="PRO_5019827865" description="DUF19 domain-containing protein" evidence="1">
    <location>
        <begin position="34"/>
        <end position="266"/>
    </location>
</feature>
<keyword evidence="1" id="KW-0732">Signal</keyword>
<accession>A0A482WFX3</accession>
<dbReference type="PANTHER" id="PTHR33964:SF1">
    <property type="entry name" value="RE45066P"/>
    <property type="match status" value="1"/>
</dbReference>
<dbReference type="EMBL" id="QKKF02037417">
    <property type="protein sequence ID" value="RZF32240.1"/>
    <property type="molecule type" value="Genomic_DNA"/>
</dbReference>
<name>A0A482WFX3_LAOST</name>
<proteinExistence type="predicted"/>
<evidence type="ECO:0000313" key="3">
    <source>
        <dbReference type="Proteomes" id="UP000291343"/>
    </source>
</evidence>
<dbReference type="InParanoid" id="A0A482WFX3"/>
<protein>
    <recommendedName>
        <fullName evidence="4">DUF19 domain-containing protein</fullName>
    </recommendedName>
</protein>
<sequence>MSPLCNTLPSLPQMKTILTVFALLFSGVTWSTASEASGEFPAAPQNEECSQEMLVRCALPLKVLSDNSQDLSFAAKREDLEELCPNLEQGLKCIEDYTRNCLELHQRQHFNLLYSDTSIVIQEICQKGPYQEEFLRHAPCMREVKDEYELCTRNYQTKIQEMTRQSNNHPGEDNDKNIKKLCCSFQEYLSCSREIMLDKCGEGTATFTAGLLRRMSISLIKLHCEKYQNNENVCRQNGAPSFSVPNVWILLVSLFLVHRITMFSRL</sequence>
<evidence type="ECO:0008006" key="4">
    <source>
        <dbReference type="Google" id="ProtNLM"/>
    </source>
</evidence>
<evidence type="ECO:0000313" key="2">
    <source>
        <dbReference type="EMBL" id="RZF32240.1"/>
    </source>
</evidence>
<organism evidence="2 3">
    <name type="scientific">Laodelphax striatellus</name>
    <name type="common">Small brown planthopper</name>
    <name type="synonym">Delphax striatella</name>
    <dbReference type="NCBI Taxonomy" id="195883"/>
    <lineage>
        <taxon>Eukaryota</taxon>
        <taxon>Metazoa</taxon>
        <taxon>Ecdysozoa</taxon>
        <taxon>Arthropoda</taxon>
        <taxon>Hexapoda</taxon>
        <taxon>Insecta</taxon>
        <taxon>Pterygota</taxon>
        <taxon>Neoptera</taxon>
        <taxon>Paraneoptera</taxon>
        <taxon>Hemiptera</taxon>
        <taxon>Auchenorrhyncha</taxon>
        <taxon>Fulgoroidea</taxon>
        <taxon>Delphacidae</taxon>
        <taxon>Criomorphinae</taxon>
        <taxon>Laodelphax</taxon>
    </lineage>
</organism>
<feature type="signal peptide" evidence="1">
    <location>
        <begin position="1"/>
        <end position="33"/>
    </location>
</feature>